<accession>A0A941EBC5</accession>
<evidence type="ECO:0000313" key="4">
    <source>
        <dbReference type="EMBL" id="MBR7825909.1"/>
    </source>
</evidence>
<dbReference type="SUPFAM" id="SSF101790">
    <property type="entry name" value="Aminomethyltransferase beta-barrel domain"/>
    <property type="match status" value="1"/>
</dbReference>
<feature type="binding site" evidence="2">
    <location>
        <position position="161"/>
    </location>
    <ligand>
        <name>substrate</name>
    </ligand>
</feature>
<dbReference type="Proteomes" id="UP000676325">
    <property type="component" value="Unassembled WGS sequence"/>
</dbReference>
<feature type="domain" description="Aminomethyltransferase C-terminal" evidence="3">
    <location>
        <begin position="241"/>
        <end position="292"/>
    </location>
</feature>
<gene>
    <name evidence="4" type="ORF">KDK95_06285</name>
</gene>
<evidence type="ECO:0000256" key="2">
    <source>
        <dbReference type="PIRSR" id="PIRSR006487-1"/>
    </source>
</evidence>
<dbReference type="SUPFAM" id="SSF103025">
    <property type="entry name" value="Folate-binding domain"/>
    <property type="match status" value="1"/>
</dbReference>
<dbReference type="InterPro" id="IPR017703">
    <property type="entry name" value="YgfZ/GCV_T_CS"/>
</dbReference>
<evidence type="ECO:0000259" key="3">
    <source>
        <dbReference type="Pfam" id="PF08669"/>
    </source>
</evidence>
<protein>
    <submittedName>
        <fullName evidence="4">Folate-binding protein YgfZ</fullName>
    </submittedName>
</protein>
<dbReference type="AlphaFoldDB" id="A0A941EBC5"/>
<evidence type="ECO:0000256" key="1">
    <source>
        <dbReference type="ARBA" id="ARBA00022946"/>
    </source>
</evidence>
<dbReference type="PIRSF" id="PIRSF006487">
    <property type="entry name" value="GcvT"/>
    <property type="match status" value="1"/>
</dbReference>
<dbReference type="EMBL" id="JAGSOH010000010">
    <property type="protein sequence ID" value="MBR7825909.1"/>
    <property type="molecule type" value="Genomic_DNA"/>
</dbReference>
<dbReference type="PANTHER" id="PTHR22602">
    <property type="entry name" value="TRANSFERASE CAF17, MITOCHONDRIAL-RELATED"/>
    <property type="match status" value="1"/>
</dbReference>
<dbReference type="InterPro" id="IPR029043">
    <property type="entry name" value="GcvT/YgfZ_C"/>
</dbReference>
<dbReference type="InterPro" id="IPR045179">
    <property type="entry name" value="YgfZ/GcvT"/>
</dbReference>
<dbReference type="Pfam" id="PF08669">
    <property type="entry name" value="GCV_T_C"/>
    <property type="match status" value="1"/>
</dbReference>
<dbReference type="Gene3D" id="3.30.1360.120">
    <property type="entry name" value="Probable tRNA modification gtpase trme, domain 1"/>
    <property type="match status" value="2"/>
</dbReference>
<evidence type="ECO:0000313" key="5">
    <source>
        <dbReference type="Proteomes" id="UP000676325"/>
    </source>
</evidence>
<dbReference type="InterPro" id="IPR027266">
    <property type="entry name" value="TrmE/GcvT-like"/>
</dbReference>
<dbReference type="NCBIfam" id="TIGR03317">
    <property type="entry name" value="ygfZ_signature"/>
    <property type="match status" value="1"/>
</dbReference>
<dbReference type="RefSeq" id="WP_212517058.1">
    <property type="nucleotide sequence ID" value="NZ_JAGSOH010000010.1"/>
</dbReference>
<keyword evidence="1" id="KW-0809">Transit peptide</keyword>
<sequence length="328" mass="35591">MRSPLLDLPGAVPAEAPDEGVAAHYGNPHVEQRELEAGRGFVDLSHRGVLRIGGKDRLALLHTLTTQHLSGLAPHEATETLLLDPNGRIEYALYLVDDGESTWAHVEPGTAEPFAAFLTRMRFMLEVEPADVTGEYALVYEPAPSEIADVVARELPGGARELFLPRERLAEYGRTHAHPAGVWAAEALRIAGHRPRAGLETDQRSIPHELGWIGSAVHLNKGCYRGQETVARVENLGHPPRRLVMLHLDGTEEHLPPHGSPVLLDDREVGAVTSSARHYELGPIALAVVKRTVPVDAVLQADGVPASQEVVVAPDTGGIARERLRRPV</sequence>
<proteinExistence type="predicted"/>
<organism evidence="4 5">
    <name type="scientific">Actinospica acidithermotolerans</name>
    <dbReference type="NCBI Taxonomy" id="2828514"/>
    <lineage>
        <taxon>Bacteria</taxon>
        <taxon>Bacillati</taxon>
        <taxon>Actinomycetota</taxon>
        <taxon>Actinomycetes</taxon>
        <taxon>Catenulisporales</taxon>
        <taxon>Actinospicaceae</taxon>
        <taxon>Actinospica</taxon>
    </lineage>
</organism>
<keyword evidence="5" id="KW-1185">Reference proteome</keyword>
<name>A0A941EBC5_9ACTN</name>
<reference evidence="4" key="1">
    <citation type="submission" date="2021-04" db="EMBL/GenBank/DDBJ databases">
        <title>Genome based classification of Actinospica acidithermotolerans sp. nov., an actinobacterium isolated from an Indonesian hot spring.</title>
        <authorList>
            <person name="Kusuma A.B."/>
            <person name="Putra K.E."/>
            <person name="Nafisah S."/>
            <person name="Loh J."/>
            <person name="Nouioui I."/>
            <person name="Goodfellow M."/>
        </authorList>
    </citation>
    <scope>NUCLEOTIDE SEQUENCE</scope>
    <source>
        <strain evidence="4">MGRD01-02</strain>
    </source>
</reference>
<comment type="caution">
    <text evidence="4">The sequence shown here is derived from an EMBL/GenBank/DDBJ whole genome shotgun (WGS) entry which is preliminary data.</text>
</comment>
<dbReference type="PANTHER" id="PTHR22602:SF0">
    <property type="entry name" value="TRANSFERASE CAF17, MITOCHONDRIAL-RELATED"/>
    <property type="match status" value="1"/>
</dbReference>
<dbReference type="GO" id="GO:0016226">
    <property type="term" value="P:iron-sulfur cluster assembly"/>
    <property type="evidence" value="ECO:0007669"/>
    <property type="project" value="TreeGrafter"/>
</dbReference>
<dbReference type="InterPro" id="IPR013977">
    <property type="entry name" value="GcvT_C"/>
</dbReference>